<sequence length="172" mass="19161">MKASVGASASLTSSGFASGSAPGSGVATEESDLTLEERRAVTDYVSPAAYVLNDNLRNGYPLTEQQQTIVDNLDKALDKFPLYTDAEPLNRSLLFMYQEDAEKFVSDALEKGYIQEKSYASSTQHGVYNSEDNVRMVIRRVTLEDNLTAFLLIQKMKYFLRETPSLLLLMHT</sequence>
<dbReference type="Gene3D" id="3.90.176.10">
    <property type="entry name" value="Toxin ADP-ribosyltransferase, Chain A, domain 1"/>
    <property type="match status" value="1"/>
</dbReference>
<organism evidence="2 3">
    <name type="scientific">Lactobacillus nasalidis</name>
    <dbReference type="NCBI Taxonomy" id="2797258"/>
    <lineage>
        <taxon>Bacteria</taxon>
        <taxon>Bacillati</taxon>
        <taxon>Bacillota</taxon>
        <taxon>Bacilli</taxon>
        <taxon>Lactobacillales</taxon>
        <taxon>Lactobacillaceae</taxon>
        <taxon>Lactobacillus</taxon>
    </lineage>
</organism>
<comment type="caution">
    <text evidence="2">The sequence shown here is derived from an EMBL/GenBank/DDBJ whole genome shotgun (WGS) entry which is preliminary data.</text>
</comment>
<proteinExistence type="predicted"/>
<protein>
    <submittedName>
        <fullName evidence="2">Uncharacterized protein</fullName>
    </submittedName>
</protein>
<evidence type="ECO:0000313" key="3">
    <source>
        <dbReference type="Proteomes" id="UP000616547"/>
    </source>
</evidence>
<feature type="region of interest" description="Disordered" evidence="1">
    <location>
        <begin position="1"/>
        <end position="33"/>
    </location>
</feature>
<name>A0ABQ3W607_9LACO</name>
<feature type="compositionally biased region" description="Low complexity" evidence="1">
    <location>
        <begin position="13"/>
        <end position="27"/>
    </location>
</feature>
<dbReference type="RefSeq" id="WP_201331015.1">
    <property type="nucleotide sequence ID" value="NZ_BOCG01000629.1"/>
</dbReference>
<keyword evidence="3" id="KW-1185">Reference proteome</keyword>
<dbReference type="Proteomes" id="UP000616547">
    <property type="component" value="Unassembled WGS sequence"/>
</dbReference>
<gene>
    <name evidence="2" type="ORF">lacNasYZ03_16700</name>
</gene>
<reference evidence="3" key="1">
    <citation type="submission" date="2021-01" db="EMBL/GenBank/DDBJ databases">
        <title>Draft genome sequence of Nasalis larvatus strain YZ03.</title>
        <authorList>
            <person name="Suzuki-Hashido N."/>
            <person name="Tsuchida S."/>
            <person name="Hayakawa T."/>
        </authorList>
    </citation>
    <scope>NUCLEOTIDE SEQUENCE [LARGE SCALE GENOMIC DNA]</scope>
    <source>
        <strain evidence="3">YZ03</strain>
    </source>
</reference>
<dbReference type="EMBL" id="BOCI01000466">
    <property type="protein sequence ID" value="GHW01983.1"/>
    <property type="molecule type" value="Genomic_DNA"/>
</dbReference>
<dbReference type="SUPFAM" id="SSF56399">
    <property type="entry name" value="ADP-ribosylation"/>
    <property type="match status" value="1"/>
</dbReference>
<accession>A0ABQ3W607</accession>
<evidence type="ECO:0000256" key="1">
    <source>
        <dbReference type="SAM" id="MobiDB-lite"/>
    </source>
</evidence>
<evidence type="ECO:0000313" key="2">
    <source>
        <dbReference type="EMBL" id="GHW01983.1"/>
    </source>
</evidence>